<dbReference type="AlphaFoldDB" id="A0A1F7FBY6"/>
<dbReference type="NCBIfam" id="TIGR04183">
    <property type="entry name" value="Por_Secre_tail"/>
    <property type="match status" value="1"/>
</dbReference>
<organism evidence="3 4">
    <name type="scientific">Candidatus Raymondbacteria bacterium RIFOXYD12_FULL_49_13</name>
    <dbReference type="NCBI Taxonomy" id="1817890"/>
    <lineage>
        <taxon>Bacteria</taxon>
        <taxon>Raymondiibacteriota</taxon>
    </lineage>
</organism>
<evidence type="ECO:0000256" key="1">
    <source>
        <dbReference type="SAM" id="SignalP"/>
    </source>
</evidence>
<sequence>MRFVKRKKVFFAAVAVTCLVAVDIVTSRNNAGNDPVVDSYFYDSGENDDYDGVTGASIKTHVSIIKASNPLLSFSKGDTADLTPAEVREMVFKALAGARHFGTLIPELKYKIAGKGAGCWVAIMPNIVYCPGQKYMPGDQTDPRIIQAVLDYIADSTGAQRISLLAGGGYAGYGEFDIFELAQFGSYTWADFFPGLHSDFTLGSIADSARVRHPGKIIDCINLNFNEIMSDGRPYNEIPDSERAGMAPQIYPVPDNNQIGLGALTTANTTADNGYVPCDAVLNCDILVNVPVLKTTFNDHLVLNCVHKNYIGSVSRGVYAVGDTYPRPRVNSLSLLDHDELVETVLNLFAYHPTDYCVIDGIASLEGDGSHPNGRSTGFLRRNFIMTGGDPVAVEAVACATININPMDLDLLRWEHAKGTGTMFLDQIAVIGDSIGSVRTDFMAPIGRAGNYTDFHSMHYYGRGCRRWLLLGPFNASTNDSEAIAETDANPMAGDQEDGKTWTEYISPSDYVDLTVADQNTATNSIIYAFSRIYSKTAQSGMLYAGGVRDIKIYINGEALTNASYLTYDRVSSFPVVNLQQGDNRILVKMRRSGSEYGFSLAVVNIGGLTERNGYVPHSSSSWTLGTPDTFTAAQKMSYFGGRTLWGTFYHLGSDVAVEKAGVAQGTKMILASSPNPFNSTVKISFTLPKSNAPVLLGIYDASGRKVADIYKSRRAASRQAVLWHGTDANGKEVMSGVYFACLKANNAVLTRQLIYLK</sequence>
<evidence type="ECO:0000259" key="2">
    <source>
        <dbReference type="Pfam" id="PF04015"/>
    </source>
</evidence>
<accession>A0A1F7FBY6</accession>
<name>A0A1F7FBY6_UNCRA</name>
<dbReference type="EMBL" id="MFYX01000075">
    <property type="protein sequence ID" value="OGK04121.1"/>
    <property type="molecule type" value="Genomic_DNA"/>
</dbReference>
<feature type="signal peptide" evidence="1">
    <location>
        <begin position="1"/>
        <end position="21"/>
    </location>
</feature>
<reference evidence="3 4" key="1">
    <citation type="journal article" date="2016" name="Nat. Commun.">
        <title>Thousands of microbial genomes shed light on interconnected biogeochemical processes in an aquifer system.</title>
        <authorList>
            <person name="Anantharaman K."/>
            <person name="Brown C.T."/>
            <person name="Hug L.A."/>
            <person name="Sharon I."/>
            <person name="Castelle C.J."/>
            <person name="Probst A.J."/>
            <person name="Thomas B.C."/>
            <person name="Singh A."/>
            <person name="Wilkins M.J."/>
            <person name="Karaoz U."/>
            <person name="Brodie E.L."/>
            <person name="Williams K.H."/>
            <person name="Hubbard S.S."/>
            <person name="Banfield J.F."/>
        </authorList>
    </citation>
    <scope>NUCLEOTIDE SEQUENCE [LARGE SCALE GENOMIC DNA]</scope>
</reference>
<dbReference type="InterPro" id="IPR026444">
    <property type="entry name" value="Secre_tail"/>
</dbReference>
<feature type="chain" id="PRO_5009528609" description="DUF362 domain-containing protein" evidence="1">
    <location>
        <begin position="22"/>
        <end position="758"/>
    </location>
</feature>
<evidence type="ECO:0000313" key="4">
    <source>
        <dbReference type="Proteomes" id="UP000179243"/>
    </source>
</evidence>
<comment type="caution">
    <text evidence="3">The sequence shown here is derived from an EMBL/GenBank/DDBJ whole genome shotgun (WGS) entry which is preliminary data.</text>
</comment>
<gene>
    <name evidence="3" type="ORF">A2519_19675</name>
</gene>
<dbReference type="Gene3D" id="2.60.40.4070">
    <property type="match status" value="1"/>
</dbReference>
<protein>
    <recommendedName>
        <fullName evidence="2">DUF362 domain-containing protein</fullName>
    </recommendedName>
</protein>
<dbReference type="Pfam" id="PF04015">
    <property type="entry name" value="DUF362"/>
    <property type="match status" value="1"/>
</dbReference>
<dbReference type="Proteomes" id="UP000179243">
    <property type="component" value="Unassembled WGS sequence"/>
</dbReference>
<evidence type="ECO:0000313" key="3">
    <source>
        <dbReference type="EMBL" id="OGK04121.1"/>
    </source>
</evidence>
<keyword evidence="1" id="KW-0732">Signal</keyword>
<feature type="domain" description="DUF362" evidence="2">
    <location>
        <begin position="278"/>
        <end position="399"/>
    </location>
</feature>
<proteinExistence type="predicted"/>
<dbReference type="InterPro" id="IPR007160">
    <property type="entry name" value="DUF362"/>
</dbReference>